<keyword evidence="4" id="KW-0653">Protein transport</keyword>
<feature type="transmembrane region" description="Helical" evidence="8">
    <location>
        <begin position="399"/>
        <end position="421"/>
    </location>
</feature>
<dbReference type="PROSITE" id="PS01023">
    <property type="entry name" value="PTR2_2"/>
    <property type="match status" value="1"/>
</dbReference>
<dbReference type="OrthoDB" id="205993at2759"/>
<dbReference type="AlphaFoldDB" id="E3M574"/>
<evidence type="ECO:0000256" key="3">
    <source>
        <dbReference type="ARBA" id="ARBA00022692"/>
    </source>
</evidence>
<gene>
    <name evidence="9" type="primary">Cre-opt-1</name>
    <name evidence="9" type="ORF">CRE_11043</name>
</gene>
<dbReference type="SUPFAM" id="SSF103473">
    <property type="entry name" value="MFS general substrate transporter"/>
    <property type="match status" value="1"/>
</dbReference>
<dbReference type="EMBL" id="DS268425">
    <property type="protein sequence ID" value="EFO92335.1"/>
    <property type="molecule type" value="Genomic_DNA"/>
</dbReference>
<proteinExistence type="inferred from homology"/>
<accession>E3M574</accession>
<protein>
    <submittedName>
        <fullName evidence="9">CRE-OPT-1 protein</fullName>
    </submittedName>
</protein>
<dbReference type="eggNOG" id="KOG1237">
    <property type="taxonomic scope" value="Eukaryota"/>
</dbReference>
<evidence type="ECO:0000256" key="7">
    <source>
        <dbReference type="RuleBase" id="RU003755"/>
    </source>
</evidence>
<keyword evidence="7" id="KW-0813">Transport</keyword>
<keyword evidence="10" id="KW-1185">Reference proteome</keyword>
<keyword evidence="6 8" id="KW-0472">Membrane</keyword>
<dbReference type="InParanoid" id="E3M574"/>
<feature type="transmembrane region" description="Helical" evidence="8">
    <location>
        <begin position="756"/>
        <end position="778"/>
    </location>
</feature>
<comment type="subcellular location">
    <subcellularLocation>
        <location evidence="1 7">Membrane</location>
        <topology evidence="1 7">Multi-pass membrane protein</topology>
    </subcellularLocation>
</comment>
<evidence type="ECO:0000256" key="4">
    <source>
        <dbReference type="ARBA" id="ARBA00022856"/>
    </source>
</evidence>
<dbReference type="GO" id="GO:0022857">
    <property type="term" value="F:transmembrane transporter activity"/>
    <property type="evidence" value="ECO:0007669"/>
    <property type="project" value="InterPro"/>
</dbReference>
<dbReference type="FunFam" id="1.20.1250.20:FF:000537">
    <property type="entry name" value="Peptide transporter family 2"/>
    <property type="match status" value="1"/>
</dbReference>
<dbReference type="InterPro" id="IPR000109">
    <property type="entry name" value="POT_fam"/>
</dbReference>
<evidence type="ECO:0000256" key="2">
    <source>
        <dbReference type="ARBA" id="ARBA00005982"/>
    </source>
</evidence>
<feature type="transmembrane region" description="Helical" evidence="8">
    <location>
        <begin position="98"/>
        <end position="118"/>
    </location>
</feature>
<evidence type="ECO:0000256" key="5">
    <source>
        <dbReference type="ARBA" id="ARBA00022989"/>
    </source>
</evidence>
<evidence type="ECO:0000256" key="8">
    <source>
        <dbReference type="SAM" id="Phobius"/>
    </source>
</evidence>
<dbReference type="PANTHER" id="PTHR11654">
    <property type="entry name" value="OLIGOPEPTIDE TRANSPORTER-RELATED"/>
    <property type="match status" value="1"/>
</dbReference>
<evidence type="ECO:0000313" key="9">
    <source>
        <dbReference type="EMBL" id="EFO92335.1"/>
    </source>
</evidence>
<comment type="similarity">
    <text evidence="2 7">Belongs to the major facilitator superfamily. Proton-dependent oligopeptide transporter (POT/PTR) (TC 2.A.17) family.</text>
</comment>
<dbReference type="Gene3D" id="1.20.1250.20">
    <property type="entry name" value="MFS general substrate transporter like domains"/>
    <property type="match status" value="2"/>
</dbReference>
<evidence type="ECO:0000256" key="1">
    <source>
        <dbReference type="ARBA" id="ARBA00004141"/>
    </source>
</evidence>
<dbReference type="OMA" id="TEDIMAN"/>
<dbReference type="GO" id="GO:0006857">
    <property type="term" value="P:oligopeptide transport"/>
    <property type="evidence" value="ECO:0007669"/>
    <property type="project" value="InterPro"/>
</dbReference>
<sequence length="803" mass="90220">MGATHLQNDPRPGSPVDHQPTTWGEMIKKWPKQTFLIVGNELCERFSFYGMRAVLTLYFFNILGFTQSSSTVLFHAFTVICYTSPLLGSILADGYIGKFWTIFFVSIFYSCGQILLAFSSIAPSESSHHPFLDLLGLLIVGLGTGGIKPCVSAFGGDQFPAHYTRMISIFFSMFYFSINAGSLISMFLTPIMRCDNVLFRRRFLLSSCLWNSSFFNDRCHVGIYVRKLLVQKSSTQGKYHLQSYWNYCSKSETTQKLRHPIKMKFQTALRNKATSSSTHHRAHWLEYSLDGHDCAMSPECKALHGNCAQRRYIQDIKQLFRVIVMMIPVPMFWALYDQQGSTWVLQAIGMDANVWGWEILPDQMGVLNAFLILFFIPIFQSLVYPAIEKCGFELTMLRKMGCGGVLTALAFFVCGVVQLFVNSSLPYLPAANEAHLTIINTLPTCDFKVQIDGREPFDLLSKTGINPEDLVTKPISFTGSTVFQPNITFDNTSPNCPKFTANPTFASATSYVLTLSPNGWTYNSVNPQKPKSGNGEFGIGINLIVPCDKIPSNVTWETCNGTEGYSGSIAMCKVEKDEVMETEIICKPNQKGKFYTLTKTNHLEVHDYINGSSSNYGKSYDTVDAKPGTYKLYYTDDDHKTFIPLMLPSIEQKHMGGVYLVTVSTRSNGDSEILATTESLVCHNRVSILWQIPQYVIITAGEVMFSITGLEFAYSEASPQLKSVVQALWLFTTAVGDLIVVIIFMLNIFSDVAVQMFVFGGIMLLVIFVFILLAIFYYEYADYSNEGEVLTEKMMVDDEHTRI</sequence>
<feature type="transmembrane region" description="Helical" evidence="8">
    <location>
        <begin position="130"/>
        <end position="147"/>
    </location>
</feature>
<keyword evidence="5 8" id="KW-1133">Transmembrane helix</keyword>
<name>E3M574_CAERE</name>
<reference evidence="9" key="1">
    <citation type="submission" date="2007-07" db="EMBL/GenBank/DDBJ databases">
        <title>PCAP assembly of the Caenorhabditis remanei genome.</title>
        <authorList>
            <consortium name="The Caenorhabditis remanei Sequencing Consortium"/>
            <person name="Wilson R.K."/>
        </authorList>
    </citation>
    <scope>NUCLEOTIDE SEQUENCE [LARGE SCALE GENOMIC DNA]</scope>
    <source>
        <strain evidence="9">PB4641</strain>
    </source>
</reference>
<feature type="transmembrane region" description="Helical" evidence="8">
    <location>
        <begin position="319"/>
        <end position="336"/>
    </location>
</feature>
<dbReference type="GO" id="GO:0016020">
    <property type="term" value="C:membrane"/>
    <property type="evidence" value="ECO:0007669"/>
    <property type="project" value="UniProtKB-SubCell"/>
</dbReference>
<evidence type="ECO:0000313" key="10">
    <source>
        <dbReference type="Proteomes" id="UP000008281"/>
    </source>
</evidence>
<feature type="transmembrane region" description="Helical" evidence="8">
    <location>
        <begin position="727"/>
        <end position="749"/>
    </location>
</feature>
<dbReference type="STRING" id="31234.E3M574"/>
<organism evidence="10">
    <name type="scientific">Caenorhabditis remanei</name>
    <name type="common">Caenorhabditis vulgaris</name>
    <dbReference type="NCBI Taxonomy" id="31234"/>
    <lineage>
        <taxon>Eukaryota</taxon>
        <taxon>Metazoa</taxon>
        <taxon>Ecdysozoa</taxon>
        <taxon>Nematoda</taxon>
        <taxon>Chromadorea</taxon>
        <taxon>Rhabditida</taxon>
        <taxon>Rhabditina</taxon>
        <taxon>Rhabditomorpha</taxon>
        <taxon>Rhabditoidea</taxon>
        <taxon>Rhabditidae</taxon>
        <taxon>Peloderinae</taxon>
        <taxon>Caenorhabditis</taxon>
    </lineage>
</organism>
<dbReference type="FunCoup" id="E3M574">
    <property type="interactions" value="160"/>
</dbReference>
<dbReference type="Proteomes" id="UP000008281">
    <property type="component" value="Unassembled WGS sequence"/>
</dbReference>
<dbReference type="HOGENOM" id="CLU_004790_3_0_1"/>
<keyword evidence="4" id="KW-0571">Peptide transport</keyword>
<feature type="transmembrane region" description="Helical" evidence="8">
    <location>
        <begin position="365"/>
        <end position="387"/>
    </location>
</feature>
<feature type="transmembrane region" description="Helical" evidence="8">
    <location>
        <begin position="167"/>
        <end position="192"/>
    </location>
</feature>
<dbReference type="InterPro" id="IPR036259">
    <property type="entry name" value="MFS_trans_sf"/>
</dbReference>
<dbReference type="PROSITE" id="PS01022">
    <property type="entry name" value="PTR2_1"/>
    <property type="match status" value="1"/>
</dbReference>
<dbReference type="Pfam" id="PF00854">
    <property type="entry name" value="PTR2"/>
    <property type="match status" value="2"/>
</dbReference>
<dbReference type="InterPro" id="IPR018456">
    <property type="entry name" value="PTR2_symporter_CS"/>
</dbReference>
<keyword evidence="3 7" id="KW-0812">Transmembrane</keyword>
<evidence type="ECO:0000256" key="6">
    <source>
        <dbReference type="ARBA" id="ARBA00023136"/>
    </source>
</evidence>